<name>A0A8H4J6E7_9PEZI</name>
<dbReference type="InterPro" id="IPR000719">
    <property type="entry name" value="Prot_kinase_dom"/>
</dbReference>
<keyword evidence="4" id="KW-0547">Nucleotide-binding</keyword>
<dbReference type="InterPro" id="IPR050660">
    <property type="entry name" value="NEK_Ser/Thr_kinase"/>
</dbReference>
<dbReference type="InterPro" id="IPR008271">
    <property type="entry name" value="Ser/Thr_kinase_AS"/>
</dbReference>
<reference evidence="10" key="1">
    <citation type="submission" date="2020-04" db="EMBL/GenBank/DDBJ databases">
        <title>Genome Assembly and Annotation of Botryosphaeria dothidea sdau 11-99, a Latent Pathogen of Apple Fruit Ring Rot in China.</title>
        <authorList>
            <person name="Yu C."/>
            <person name="Diao Y."/>
            <person name="Lu Q."/>
            <person name="Zhao J."/>
            <person name="Cui S."/>
            <person name="Peng C."/>
            <person name="He B."/>
            <person name="Liu H."/>
        </authorList>
    </citation>
    <scope>NUCLEOTIDE SEQUENCE [LARGE SCALE GENOMIC DNA]</scope>
    <source>
        <strain evidence="10">Sdau11-99</strain>
    </source>
</reference>
<feature type="domain" description="Protein kinase" evidence="9">
    <location>
        <begin position="177"/>
        <end position="496"/>
    </location>
</feature>
<keyword evidence="6" id="KW-0067">ATP-binding</keyword>
<dbReference type="AlphaFoldDB" id="A0A8H4J6E7"/>
<evidence type="ECO:0000256" key="8">
    <source>
        <dbReference type="ARBA" id="ARBA00048679"/>
    </source>
</evidence>
<dbReference type="GO" id="GO:0005634">
    <property type="term" value="C:nucleus"/>
    <property type="evidence" value="ECO:0007669"/>
    <property type="project" value="TreeGrafter"/>
</dbReference>
<dbReference type="Proteomes" id="UP000572817">
    <property type="component" value="Unassembled WGS sequence"/>
</dbReference>
<keyword evidence="11" id="KW-1185">Reference proteome</keyword>
<organism evidence="10 11">
    <name type="scientific">Botryosphaeria dothidea</name>
    <dbReference type="NCBI Taxonomy" id="55169"/>
    <lineage>
        <taxon>Eukaryota</taxon>
        <taxon>Fungi</taxon>
        <taxon>Dikarya</taxon>
        <taxon>Ascomycota</taxon>
        <taxon>Pezizomycotina</taxon>
        <taxon>Dothideomycetes</taxon>
        <taxon>Dothideomycetes incertae sedis</taxon>
        <taxon>Botryosphaeriales</taxon>
        <taxon>Botryosphaeriaceae</taxon>
        <taxon>Botryosphaeria</taxon>
    </lineage>
</organism>
<dbReference type="EMBL" id="WWBZ02000002">
    <property type="protein sequence ID" value="KAF4312784.1"/>
    <property type="molecule type" value="Genomic_DNA"/>
</dbReference>
<dbReference type="PROSITE" id="PS00108">
    <property type="entry name" value="PROTEIN_KINASE_ST"/>
    <property type="match status" value="1"/>
</dbReference>
<dbReference type="PANTHER" id="PTHR43671">
    <property type="entry name" value="SERINE/THREONINE-PROTEIN KINASE NEK"/>
    <property type="match status" value="1"/>
</dbReference>
<evidence type="ECO:0000313" key="10">
    <source>
        <dbReference type="EMBL" id="KAF4312784.1"/>
    </source>
</evidence>
<accession>A0A8H4J6E7</accession>
<dbReference type="InterPro" id="IPR011009">
    <property type="entry name" value="Kinase-like_dom_sf"/>
</dbReference>
<evidence type="ECO:0000256" key="4">
    <source>
        <dbReference type="ARBA" id="ARBA00022741"/>
    </source>
</evidence>
<dbReference type="SMART" id="SM00220">
    <property type="entry name" value="S_TKc"/>
    <property type="match status" value="1"/>
</dbReference>
<protein>
    <recommendedName>
        <fullName evidence="1">non-specific serine/threonine protein kinase</fullName>
        <ecNumber evidence="1">2.7.11.1</ecNumber>
    </recommendedName>
</protein>
<evidence type="ECO:0000259" key="9">
    <source>
        <dbReference type="PROSITE" id="PS50011"/>
    </source>
</evidence>
<comment type="caution">
    <text evidence="10">The sequence shown here is derived from an EMBL/GenBank/DDBJ whole genome shotgun (WGS) entry which is preliminary data.</text>
</comment>
<evidence type="ECO:0000256" key="3">
    <source>
        <dbReference type="ARBA" id="ARBA00022679"/>
    </source>
</evidence>
<evidence type="ECO:0000256" key="2">
    <source>
        <dbReference type="ARBA" id="ARBA00022527"/>
    </source>
</evidence>
<proteinExistence type="predicted"/>
<evidence type="ECO:0000256" key="7">
    <source>
        <dbReference type="ARBA" id="ARBA00047899"/>
    </source>
</evidence>
<dbReference type="EC" id="2.7.11.1" evidence="1"/>
<evidence type="ECO:0000313" key="11">
    <source>
        <dbReference type="Proteomes" id="UP000572817"/>
    </source>
</evidence>
<dbReference type="SUPFAM" id="SSF82171">
    <property type="entry name" value="DPP6 N-terminal domain-like"/>
    <property type="match status" value="1"/>
</dbReference>
<dbReference type="GO" id="GO:0005524">
    <property type="term" value="F:ATP binding"/>
    <property type="evidence" value="ECO:0007669"/>
    <property type="project" value="UniProtKB-KW"/>
</dbReference>
<dbReference type="Gene3D" id="1.10.510.10">
    <property type="entry name" value="Transferase(Phosphotransferase) domain 1"/>
    <property type="match status" value="1"/>
</dbReference>
<dbReference type="PROSITE" id="PS50011">
    <property type="entry name" value="PROTEIN_KINASE_DOM"/>
    <property type="match status" value="1"/>
</dbReference>
<dbReference type="SUPFAM" id="SSF56112">
    <property type="entry name" value="Protein kinase-like (PK-like)"/>
    <property type="match status" value="1"/>
</dbReference>
<sequence length="902" mass="103597">MYWLADPERKLDPLRKEIRETLVEEMQGAQHEDELQFLTHQQIEDIWTRQRSQQGSYFERFAKILRLKGPTKERVHLHQLRIISTLVWIRFDQWTQYFMKEFVPEDRGRVDGGLPFDERELRQMVFDFSRDFFHEQFRFLPVRIHEMKPATYTRGSSEQEPEHQKARMPFLRKDKEEVMHERVGIKVTKEKIPPQHMFKKSGKQINEIQERIMAVKSFPASRIDDFTLEKENLELLKDSVKPNPNILFSFAAIQIGRSRGSARGYIISNLADCNLGELLFGLCGRFEHRKAKFTPYFLFSEMKGVASAIQWLHDGVRKSETNEIIRCTHMDLKPSNILIFWDDPPETRWKISDFGISDVRHSDRFGSGDRPLTFTRAKQYPAEYQAPEVEFQKDKVGIPSDVWSFGCMLLDVVALIIGGPDAAEHLQTLRNKEAPNYFYSTADRSLKPQMVDWLRVMHHSAPWIPQTSLLIQDILRTDYNQRPRAHRIVKSLGAIIDQYEETDMHKSCPWTQDPESLRGTAPILTPLSGSTQTPSTYTAPDRLFPHFEIRNNFEVSSFVVEKFGVSTKSRMSLEGEWAVFRTVELAFAVRIKELPWQKTPVLFKNIRETGVLLKRRSHQVEAVAAAGGFVAALFCPLDPRNVDFKKIQIRGSRHDELDFRGPASGLSISINGDCLIHRDDGELTLRRLGSQDEKSLKLKGAILRTAAFSHDGNYIYAWSRSNHFDYWEIWTSDGDRFPGFCNMLINIDTPRGSANNILVPWRGTQAFNGLEPHFLTIDTHGNGSIIGEEGGKLNRFGFAARYDGITHGSVIPNGTAAIFIRRGHLNSEPGFVLLDLSPSISTKWHPSMREVDISSSFIHYYDPKYDGFVLQQSGAEIVAYLSGPTRKPKDAIVIRKAVIAPP</sequence>
<keyword evidence="3" id="KW-0808">Transferase</keyword>
<keyword evidence="5" id="KW-0418">Kinase</keyword>
<dbReference type="Pfam" id="PF00069">
    <property type="entry name" value="Pkinase"/>
    <property type="match status" value="1"/>
</dbReference>
<gene>
    <name evidence="10" type="ORF">GTA08_BOTSDO11762</name>
</gene>
<comment type="catalytic activity">
    <reaction evidence="8">
        <text>L-seryl-[protein] + ATP = O-phospho-L-seryl-[protein] + ADP + H(+)</text>
        <dbReference type="Rhea" id="RHEA:17989"/>
        <dbReference type="Rhea" id="RHEA-COMP:9863"/>
        <dbReference type="Rhea" id="RHEA-COMP:11604"/>
        <dbReference type="ChEBI" id="CHEBI:15378"/>
        <dbReference type="ChEBI" id="CHEBI:29999"/>
        <dbReference type="ChEBI" id="CHEBI:30616"/>
        <dbReference type="ChEBI" id="CHEBI:83421"/>
        <dbReference type="ChEBI" id="CHEBI:456216"/>
        <dbReference type="EC" id="2.7.11.1"/>
    </reaction>
</comment>
<evidence type="ECO:0000256" key="5">
    <source>
        <dbReference type="ARBA" id="ARBA00022777"/>
    </source>
</evidence>
<evidence type="ECO:0000256" key="6">
    <source>
        <dbReference type="ARBA" id="ARBA00022840"/>
    </source>
</evidence>
<dbReference type="GO" id="GO:0004674">
    <property type="term" value="F:protein serine/threonine kinase activity"/>
    <property type="evidence" value="ECO:0007669"/>
    <property type="project" value="UniProtKB-KW"/>
</dbReference>
<dbReference type="PANTHER" id="PTHR43671:SF98">
    <property type="entry name" value="SERINE_THREONINE-PROTEIN KINASE NEK11"/>
    <property type="match status" value="1"/>
</dbReference>
<evidence type="ECO:0000256" key="1">
    <source>
        <dbReference type="ARBA" id="ARBA00012513"/>
    </source>
</evidence>
<dbReference type="OrthoDB" id="5986190at2759"/>
<keyword evidence="2" id="KW-0723">Serine/threonine-protein kinase</keyword>
<comment type="catalytic activity">
    <reaction evidence="7">
        <text>L-threonyl-[protein] + ATP = O-phospho-L-threonyl-[protein] + ADP + H(+)</text>
        <dbReference type="Rhea" id="RHEA:46608"/>
        <dbReference type="Rhea" id="RHEA-COMP:11060"/>
        <dbReference type="Rhea" id="RHEA-COMP:11605"/>
        <dbReference type="ChEBI" id="CHEBI:15378"/>
        <dbReference type="ChEBI" id="CHEBI:30013"/>
        <dbReference type="ChEBI" id="CHEBI:30616"/>
        <dbReference type="ChEBI" id="CHEBI:61977"/>
        <dbReference type="ChEBI" id="CHEBI:456216"/>
        <dbReference type="EC" id="2.7.11.1"/>
    </reaction>
</comment>